<reference evidence="6" key="1">
    <citation type="submission" date="2011-06" db="EMBL/GenBank/DDBJ databases">
        <title>Complete genome sequence of Paenibacillus mucilaginosus KNP414.</title>
        <authorList>
            <person name="Wang J."/>
            <person name="Hu S."/>
            <person name="Hu X."/>
            <person name="Zhang B."/>
            <person name="Dong D."/>
            <person name="Zhang S."/>
            <person name="Zhao K."/>
            <person name="Wu D."/>
        </authorList>
    </citation>
    <scope>NUCLEOTIDE SEQUENCE [LARGE SCALE GENOMIC DNA]</scope>
    <source>
        <strain evidence="6">KNP414</strain>
    </source>
</reference>
<keyword evidence="1" id="KW-0805">Transcription regulation</keyword>
<dbReference type="Pfam" id="PF02311">
    <property type="entry name" value="AraC_binding"/>
    <property type="match status" value="1"/>
</dbReference>
<dbReference type="GO" id="GO:0003700">
    <property type="term" value="F:DNA-binding transcription factor activity"/>
    <property type="evidence" value="ECO:0007669"/>
    <property type="project" value="InterPro"/>
</dbReference>
<gene>
    <name evidence="5" type="ordered locus">KNP414_01997</name>
</gene>
<keyword evidence="2" id="KW-0238">DNA-binding</keyword>
<dbReference type="SMART" id="SM00342">
    <property type="entry name" value="HTH_ARAC"/>
    <property type="match status" value="1"/>
</dbReference>
<dbReference type="InterPro" id="IPR003313">
    <property type="entry name" value="AraC-bd"/>
</dbReference>
<dbReference type="Pfam" id="PF12833">
    <property type="entry name" value="HTH_18"/>
    <property type="match status" value="1"/>
</dbReference>
<dbReference type="AlphaFoldDB" id="F8FRK1"/>
<dbReference type="SUPFAM" id="SSF46689">
    <property type="entry name" value="Homeodomain-like"/>
    <property type="match status" value="2"/>
</dbReference>
<dbReference type="InterPro" id="IPR037923">
    <property type="entry name" value="HTH-like"/>
</dbReference>
<dbReference type="Gene3D" id="1.10.10.60">
    <property type="entry name" value="Homeodomain-like"/>
    <property type="match status" value="2"/>
</dbReference>
<dbReference type="PANTHER" id="PTHR43280">
    <property type="entry name" value="ARAC-FAMILY TRANSCRIPTIONAL REGULATOR"/>
    <property type="match status" value="1"/>
</dbReference>
<evidence type="ECO:0000259" key="4">
    <source>
        <dbReference type="PROSITE" id="PS01124"/>
    </source>
</evidence>
<dbReference type="PANTHER" id="PTHR43280:SF28">
    <property type="entry name" value="HTH-TYPE TRANSCRIPTIONAL ACTIVATOR RHAS"/>
    <property type="match status" value="1"/>
</dbReference>
<reference evidence="5 6" key="2">
    <citation type="journal article" date="2013" name="Genome Announc.">
        <title>Genome Sequence of Growth-Improving Paenibacillus mucilaginosus Strain KNP414.</title>
        <authorList>
            <person name="Lu J.J."/>
            <person name="Wang J.F."/>
            <person name="Hu X.F."/>
        </authorList>
    </citation>
    <scope>NUCLEOTIDE SEQUENCE [LARGE SCALE GENOMIC DNA]</scope>
    <source>
        <strain evidence="5 6">KNP414</strain>
    </source>
</reference>
<dbReference type="PATRIC" id="fig|1036673.3.peg.1785"/>
<evidence type="ECO:0000256" key="2">
    <source>
        <dbReference type="ARBA" id="ARBA00023125"/>
    </source>
</evidence>
<evidence type="ECO:0000313" key="5">
    <source>
        <dbReference type="EMBL" id="AEI40558.1"/>
    </source>
</evidence>
<keyword evidence="3" id="KW-0804">Transcription</keyword>
<dbReference type="PROSITE" id="PS01124">
    <property type="entry name" value="HTH_ARAC_FAMILY_2"/>
    <property type="match status" value="1"/>
</dbReference>
<name>F8FRK1_PAEMK</name>
<accession>F8FRK1</accession>
<dbReference type="SUPFAM" id="SSF51215">
    <property type="entry name" value="Regulatory protein AraC"/>
    <property type="match status" value="1"/>
</dbReference>
<evidence type="ECO:0000313" key="6">
    <source>
        <dbReference type="Proteomes" id="UP000006620"/>
    </source>
</evidence>
<dbReference type="KEGG" id="pms:KNP414_01997"/>
<evidence type="ECO:0000256" key="1">
    <source>
        <dbReference type="ARBA" id="ARBA00023015"/>
    </source>
</evidence>
<dbReference type="InterPro" id="IPR018060">
    <property type="entry name" value="HTH_AraC"/>
</dbReference>
<proteinExistence type="predicted"/>
<feature type="domain" description="HTH araC/xylS-type" evidence="4">
    <location>
        <begin position="179"/>
        <end position="277"/>
    </location>
</feature>
<dbReference type="GO" id="GO:0043565">
    <property type="term" value="F:sequence-specific DNA binding"/>
    <property type="evidence" value="ECO:0007669"/>
    <property type="project" value="InterPro"/>
</dbReference>
<protein>
    <submittedName>
        <fullName evidence="5">Transcriptional regulator, AraC family</fullName>
    </submittedName>
</protein>
<dbReference type="Proteomes" id="UP000006620">
    <property type="component" value="Chromosome"/>
</dbReference>
<evidence type="ECO:0000256" key="3">
    <source>
        <dbReference type="ARBA" id="ARBA00023163"/>
    </source>
</evidence>
<dbReference type="RefSeq" id="WP_013915719.1">
    <property type="nucleotide sequence ID" value="NC_015690.1"/>
</dbReference>
<dbReference type="EMBL" id="CP002869">
    <property type="protein sequence ID" value="AEI40558.1"/>
    <property type="molecule type" value="Genomic_DNA"/>
</dbReference>
<dbReference type="InterPro" id="IPR009057">
    <property type="entry name" value="Homeodomain-like_sf"/>
</dbReference>
<dbReference type="InterPro" id="IPR014710">
    <property type="entry name" value="RmlC-like_jellyroll"/>
</dbReference>
<dbReference type="HOGENOM" id="CLU_000445_88_3_9"/>
<dbReference type="Gene3D" id="2.60.120.10">
    <property type="entry name" value="Jelly Rolls"/>
    <property type="match status" value="1"/>
</dbReference>
<sequence length="286" mass="33310">MEDLHFHNDTGTFIVSHRKALSHHMPDSHFHSTYEIYYLMSGKREFFIKDRTMVIREGDLVIIAPNILHRTTNAEMPMHERFIVNMHEQDMMTAGGAPKEILQPLFEKDYLIVPCSLHDRLSVDALVHGVIQEMQERKPGFEMYAQTLVLQLLITCCRLLRHNTMEPLESPSPMHERISEIVQYINSRYMDELSLNLLADTFYVSPYYLSRFFKEATGFTFVEYVNSVRIKEAKKLLERSTLKVNLIAKKVGFGSITHFGRVFKAVTGHAPLYYRKAKEPVQPVER</sequence>
<organism evidence="5 6">
    <name type="scientific">Paenibacillus mucilaginosus (strain KNP414)</name>
    <dbReference type="NCBI Taxonomy" id="1036673"/>
    <lineage>
        <taxon>Bacteria</taxon>
        <taxon>Bacillati</taxon>
        <taxon>Bacillota</taxon>
        <taxon>Bacilli</taxon>
        <taxon>Bacillales</taxon>
        <taxon>Paenibacillaceae</taxon>
        <taxon>Paenibacillus</taxon>
    </lineage>
</organism>